<evidence type="ECO:0000256" key="3">
    <source>
        <dbReference type="ARBA" id="ARBA00022475"/>
    </source>
</evidence>
<organism evidence="12 13">
    <name type="scientific">Stappia sediminis</name>
    <dbReference type="NCBI Taxonomy" id="2692190"/>
    <lineage>
        <taxon>Bacteria</taxon>
        <taxon>Pseudomonadati</taxon>
        <taxon>Pseudomonadota</taxon>
        <taxon>Alphaproteobacteria</taxon>
        <taxon>Hyphomicrobiales</taxon>
        <taxon>Stappiaceae</taxon>
        <taxon>Stappia</taxon>
    </lineage>
</organism>
<evidence type="ECO:0000256" key="8">
    <source>
        <dbReference type="ARBA" id="ARBA00023136"/>
    </source>
</evidence>
<feature type="transmembrane region" description="Helical" evidence="11">
    <location>
        <begin position="334"/>
        <end position="360"/>
    </location>
</feature>
<evidence type="ECO:0000256" key="1">
    <source>
        <dbReference type="ARBA" id="ARBA00004651"/>
    </source>
</evidence>
<feature type="transmembrane region" description="Helical" evidence="11">
    <location>
        <begin position="185"/>
        <end position="205"/>
    </location>
</feature>
<dbReference type="PANTHER" id="PTHR32196:SF32">
    <property type="entry name" value="XYLOSE TRANSPORT SYSTEM PERMEASE PROTEIN XYLH"/>
    <property type="match status" value="1"/>
</dbReference>
<evidence type="ECO:0000256" key="6">
    <source>
        <dbReference type="ARBA" id="ARBA00022692"/>
    </source>
</evidence>
<sequence>MDQSATARASTQHEEHSATSFIKKHIREYGILIALIAIMGFFQVATGGILLKPVNITNLILQNSYIVIMAIGMLLVIVSGNIDLSVGSVLGFIGALAAVMIVNWEVNYFLAAIICLAAGALIGAAQGFWIAYYKIPSFIVTLAGMLVFKGLTLWLLEGQSIGPFPPQFQLIASGFVPDFFGGEGLNLFSLFIGLAVALGILVMAIRTRTEHQKTGIVDEPFSFFATKHALIFIALVYLSYLMADFRGLPNVFIVMALLIAVYSFIAGRTTIGRRIYAIGGNEKAAKLSGINSERLTFLTFANMGMLAALAGLVFAARLNTATPKAGLAFELDVIAAVFIGGASMSGGVGTVVGAVVGAFIMGVMNNGMSILGIGIDWQQVIKGLVLLAAVIFDVLNKNKA</sequence>
<evidence type="ECO:0000313" key="13">
    <source>
        <dbReference type="Proteomes" id="UP000433101"/>
    </source>
</evidence>
<evidence type="ECO:0000256" key="5">
    <source>
        <dbReference type="ARBA" id="ARBA00022597"/>
    </source>
</evidence>
<evidence type="ECO:0000256" key="10">
    <source>
        <dbReference type="ARBA" id="ARBA00035686"/>
    </source>
</evidence>
<proteinExistence type="predicted"/>
<reference evidence="12 13" key="1">
    <citation type="submission" date="2019-12" db="EMBL/GenBank/DDBJ databases">
        <authorList>
            <person name="Li M."/>
        </authorList>
    </citation>
    <scope>NUCLEOTIDE SEQUENCE [LARGE SCALE GENOMIC DNA]</scope>
    <source>
        <strain evidence="12 13">GBMRC 2046</strain>
    </source>
</reference>
<keyword evidence="6 11" id="KW-0812">Transmembrane</keyword>
<dbReference type="NCBIfam" id="NF040906">
    <property type="entry name" value="GguB"/>
    <property type="match status" value="1"/>
</dbReference>
<dbReference type="InterPro" id="IPR001851">
    <property type="entry name" value="ABC_transp_permease"/>
</dbReference>
<feature type="transmembrane region" description="Helical" evidence="11">
    <location>
        <begin position="221"/>
        <end position="241"/>
    </location>
</feature>
<evidence type="ECO:0000256" key="7">
    <source>
        <dbReference type="ARBA" id="ARBA00022989"/>
    </source>
</evidence>
<comment type="caution">
    <text evidence="12">The sequence shown here is derived from an EMBL/GenBank/DDBJ whole genome shotgun (WGS) entry which is preliminary data.</text>
</comment>
<feature type="transmembrane region" description="Helical" evidence="11">
    <location>
        <begin position="29"/>
        <end position="50"/>
    </location>
</feature>
<feature type="transmembrane region" description="Helical" evidence="11">
    <location>
        <begin position="247"/>
        <end position="265"/>
    </location>
</feature>
<dbReference type="PANTHER" id="PTHR32196">
    <property type="entry name" value="ABC TRANSPORTER PERMEASE PROTEIN YPHD-RELATED-RELATED"/>
    <property type="match status" value="1"/>
</dbReference>
<dbReference type="AlphaFoldDB" id="A0A7X3LSF1"/>
<dbReference type="RefSeq" id="WP_160774469.1">
    <property type="nucleotide sequence ID" value="NZ_WUMV01000002.1"/>
</dbReference>
<keyword evidence="7 11" id="KW-1133">Transmembrane helix</keyword>
<name>A0A7X3LSF1_9HYPH</name>
<feature type="transmembrane region" description="Helical" evidence="11">
    <location>
        <begin position="84"/>
        <end position="102"/>
    </location>
</feature>
<keyword evidence="2" id="KW-0813">Transport</keyword>
<dbReference type="Proteomes" id="UP000433101">
    <property type="component" value="Unassembled WGS sequence"/>
</dbReference>
<evidence type="ECO:0000313" key="12">
    <source>
        <dbReference type="EMBL" id="MXN64218.1"/>
    </source>
</evidence>
<dbReference type="GO" id="GO:0005886">
    <property type="term" value="C:plasma membrane"/>
    <property type="evidence" value="ECO:0007669"/>
    <property type="project" value="UniProtKB-SubCell"/>
</dbReference>
<evidence type="ECO:0000256" key="4">
    <source>
        <dbReference type="ARBA" id="ARBA00022519"/>
    </source>
</evidence>
<keyword evidence="8 11" id="KW-0472">Membrane</keyword>
<feature type="transmembrane region" description="Helical" evidence="11">
    <location>
        <begin position="138"/>
        <end position="156"/>
    </location>
</feature>
<keyword evidence="13" id="KW-1185">Reference proteome</keyword>
<feature type="transmembrane region" description="Helical" evidence="11">
    <location>
        <begin position="295"/>
        <end position="314"/>
    </location>
</feature>
<comment type="subcellular location">
    <subcellularLocation>
        <location evidence="1">Cell membrane</location>
        <topology evidence="1">Multi-pass membrane protein</topology>
    </subcellularLocation>
</comment>
<evidence type="ECO:0000256" key="11">
    <source>
        <dbReference type="SAM" id="Phobius"/>
    </source>
</evidence>
<evidence type="ECO:0000256" key="9">
    <source>
        <dbReference type="ARBA" id="ARBA00035611"/>
    </source>
</evidence>
<accession>A0A7X3LSF1</accession>
<feature type="transmembrane region" description="Helical" evidence="11">
    <location>
        <begin position="108"/>
        <end position="131"/>
    </location>
</feature>
<protein>
    <recommendedName>
        <fullName evidence="10">Xylose transport system permease protein XylH</fullName>
    </recommendedName>
</protein>
<comment type="function">
    <text evidence="9">Part of the binding-protein-dependent transport system for D-xylose. Probably responsible for the translocation of the substrate across the membrane.</text>
</comment>
<feature type="transmembrane region" description="Helical" evidence="11">
    <location>
        <begin position="56"/>
        <end position="77"/>
    </location>
</feature>
<keyword evidence="4" id="KW-0997">Cell inner membrane</keyword>
<dbReference type="CDD" id="cd06579">
    <property type="entry name" value="TM_PBP1_transp_AraH_like"/>
    <property type="match status" value="1"/>
</dbReference>
<keyword evidence="5" id="KW-0762">Sugar transport</keyword>
<evidence type="ECO:0000256" key="2">
    <source>
        <dbReference type="ARBA" id="ARBA00022448"/>
    </source>
</evidence>
<gene>
    <name evidence="12" type="ORF">GR183_04830</name>
</gene>
<dbReference type="GO" id="GO:0022857">
    <property type="term" value="F:transmembrane transporter activity"/>
    <property type="evidence" value="ECO:0007669"/>
    <property type="project" value="InterPro"/>
</dbReference>
<dbReference type="EMBL" id="WUMV01000002">
    <property type="protein sequence ID" value="MXN64218.1"/>
    <property type="molecule type" value="Genomic_DNA"/>
</dbReference>
<keyword evidence="3" id="KW-1003">Cell membrane</keyword>
<dbReference type="Pfam" id="PF02653">
    <property type="entry name" value="BPD_transp_2"/>
    <property type="match status" value="1"/>
</dbReference>